<gene>
    <name evidence="1" type="ORF">KSU1_B0300</name>
</gene>
<evidence type="ECO:0000313" key="2">
    <source>
        <dbReference type="Proteomes" id="UP000002985"/>
    </source>
</evidence>
<evidence type="ECO:0000313" key="1">
    <source>
        <dbReference type="EMBL" id="GAB61157.1"/>
    </source>
</evidence>
<proteinExistence type="predicted"/>
<sequence length="60" mass="6693">MEDVTIEGKLVVYRKGKEDIDSGLWFPEPDKNVVNCCPGCGRGVALELLRTKSESLARRI</sequence>
<comment type="caution">
    <text evidence="1">The sequence shown here is derived from an EMBL/GenBank/DDBJ whole genome shotgun (WGS) entry which is preliminary data.</text>
</comment>
<dbReference type="EMBL" id="BAFH01000002">
    <property type="protein sequence ID" value="GAB61157.1"/>
    <property type="molecule type" value="Genomic_DNA"/>
</dbReference>
<dbReference type="Proteomes" id="UP000002985">
    <property type="component" value="Unassembled WGS sequence"/>
</dbReference>
<reference evidence="1 2" key="1">
    <citation type="journal article" date="2012" name="FEBS Lett.">
        <title>Anammox organism KSU-1 expresses a NirK-type copper-containing nitrite reductase instead of a NirS-type with cytochrome cd1.</title>
        <authorList>
            <person name="Hira D."/>
            <person name="Toh H."/>
            <person name="Migita C.T."/>
            <person name="Okubo H."/>
            <person name="Nishiyama T."/>
            <person name="Hattori M."/>
            <person name="Furukawa K."/>
            <person name="Fujii T."/>
        </authorList>
    </citation>
    <scope>NUCLEOTIDE SEQUENCE [LARGE SCALE GENOMIC DNA]</scope>
</reference>
<accession>I3IHG2</accession>
<organism evidence="1 2">
    <name type="scientific">Candidatus Jettenia caeni</name>
    <dbReference type="NCBI Taxonomy" id="247490"/>
    <lineage>
        <taxon>Bacteria</taxon>
        <taxon>Pseudomonadati</taxon>
        <taxon>Planctomycetota</taxon>
        <taxon>Candidatus Brocadiia</taxon>
        <taxon>Candidatus Brocadiales</taxon>
        <taxon>Candidatus Brocadiaceae</taxon>
        <taxon>Candidatus Jettenia</taxon>
    </lineage>
</organism>
<name>I3IHG2_9BACT</name>
<keyword evidence="2" id="KW-1185">Reference proteome</keyword>
<dbReference type="AlphaFoldDB" id="I3IHG2"/>
<dbReference type="OrthoDB" id="9182117at2"/>
<protein>
    <submittedName>
        <fullName evidence="1">Uncharacterized protein</fullName>
    </submittedName>
</protein>